<sequence>MTPAVLQLQLQHMGLQWGALSNKTLVAAYTLSIKHSRTEHSNIGQPLNLLPDYLWHFIFITITFPGLTHPHPCLSGIPYAYPYLSWTNIKQELLRREPRKEKKQAENQRSLRRCITMGGLESCT</sequence>
<dbReference type="AlphaFoldDB" id="G2Y9X3"/>
<organism evidence="1 2">
    <name type="scientific">Botryotinia fuckeliana (strain T4)</name>
    <name type="common">Noble rot fungus</name>
    <name type="synonym">Botrytis cinerea</name>
    <dbReference type="NCBI Taxonomy" id="999810"/>
    <lineage>
        <taxon>Eukaryota</taxon>
        <taxon>Fungi</taxon>
        <taxon>Dikarya</taxon>
        <taxon>Ascomycota</taxon>
        <taxon>Pezizomycotina</taxon>
        <taxon>Leotiomycetes</taxon>
        <taxon>Helotiales</taxon>
        <taxon>Sclerotiniaceae</taxon>
        <taxon>Botrytis</taxon>
    </lineage>
</organism>
<reference evidence="2" key="1">
    <citation type="journal article" date="2011" name="PLoS Genet.">
        <title>Genomic analysis of the necrotrophic fungal pathogens Sclerotinia sclerotiorum and Botrytis cinerea.</title>
        <authorList>
            <person name="Amselem J."/>
            <person name="Cuomo C.A."/>
            <person name="van Kan J.A."/>
            <person name="Viaud M."/>
            <person name="Benito E.P."/>
            <person name="Couloux A."/>
            <person name="Coutinho P.M."/>
            <person name="de Vries R.P."/>
            <person name="Dyer P.S."/>
            <person name="Fillinger S."/>
            <person name="Fournier E."/>
            <person name="Gout L."/>
            <person name="Hahn M."/>
            <person name="Kohn L."/>
            <person name="Lapalu N."/>
            <person name="Plummer K.M."/>
            <person name="Pradier J.M."/>
            <person name="Quevillon E."/>
            <person name="Sharon A."/>
            <person name="Simon A."/>
            <person name="ten Have A."/>
            <person name="Tudzynski B."/>
            <person name="Tudzynski P."/>
            <person name="Wincker P."/>
            <person name="Andrew M."/>
            <person name="Anthouard V."/>
            <person name="Beever R.E."/>
            <person name="Beffa R."/>
            <person name="Benoit I."/>
            <person name="Bouzid O."/>
            <person name="Brault B."/>
            <person name="Chen Z."/>
            <person name="Choquer M."/>
            <person name="Collemare J."/>
            <person name="Cotton P."/>
            <person name="Danchin E.G."/>
            <person name="Da Silva C."/>
            <person name="Gautier A."/>
            <person name="Giraud C."/>
            <person name="Giraud T."/>
            <person name="Gonzalez C."/>
            <person name="Grossetete S."/>
            <person name="Guldener U."/>
            <person name="Henrissat B."/>
            <person name="Howlett B.J."/>
            <person name="Kodira C."/>
            <person name="Kretschmer M."/>
            <person name="Lappartient A."/>
            <person name="Leroch M."/>
            <person name="Levis C."/>
            <person name="Mauceli E."/>
            <person name="Neuveglise C."/>
            <person name="Oeser B."/>
            <person name="Pearson M."/>
            <person name="Poulain J."/>
            <person name="Poussereau N."/>
            <person name="Quesneville H."/>
            <person name="Rascle C."/>
            <person name="Schumacher J."/>
            <person name="Segurens B."/>
            <person name="Sexton A."/>
            <person name="Silva E."/>
            <person name="Sirven C."/>
            <person name="Soanes D.M."/>
            <person name="Talbot N.J."/>
            <person name="Templeton M."/>
            <person name="Yandava C."/>
            <person name="Yarden O."/>
            <person name="Zeng Q."/>
            <person name="Rollins J.A."/>
            <person name="Lebrun M.H."/>
            <person name="Dickman M."/>
        </authorList>
    </citation>
    <scope>NUCLEOTIDE SEQUENCE [LARGE SCALE GENOMIC DNA]</scope>
    <source>
        <strain evidence="2">T4</strain>
    </source>
</reference>
<accession>G2Y9X3</accession>
<dbReference type="HOGENOM" id="CLU_2003560_0_0_1"/>
<evidence type="ECO:0000313" key="2">
    <source>
        <dbReference type="Proteomes" id="UP000008177"/>
    </source>
</evidence>
<dbReference type="EMBL" id="FQ790301">
    <property type="protein sequence ID" value="CCD34111.1"/>
    <property type="molecule type" value="Genomic_DNA"/>
</dbReference>
<protein>
    <submittedName>
        <fullName evidence="1">Uncharacterized protein</fullName>
    </submittedName>
</protein>
<proteinExistence type="predicted"/>
<dbReference type="Proteomes" id="UP000008177">
    <property type="component" value="Unplaced contigs"/>
</dbReference>
<name>G2Y9X3_BOTF4</name>
<dbReference type="InParanoid" id="G2Y9X3"/>
<gene>
    <name evidence="1" type="ORF">BofuT4_P105380.1</name>
</gene>
<evidence type="ECO:0000313" key="1">
    <source>
        <dbReference type="EMBL" id="CCD34111.1"/>
    </source>
</evidence>